<dbReference type="Gene3D" id="3.20.20.140">
    <property type="entry name" value="Metal-dependent hydrolases"/>
    <property type="match status" value="1"/>
</dbReference>
<comment type="catalytic activity">
    <reaction evidence="7 8">
        <text>L-histidinol phosphate + H2O = L-histidinol + phosphate</text>
        <dbReference type="Rhea" id="RHEA:14465"/>
        <dbReference type="ChEBI" id="CHEBI:15377"/>
        <dbReference type="ChEBI" id="CHEBI:43474"/>
        <dbReference type="ChEBI" id="CHEBI:57699"/>
        <dbReference type="ChEBI" id="CHEBI:57980"/>
        <dbReference type="EC" id="3.1.3.15"/>
    </reaction>
</comment>
<dbReference type="Pfam" id="PF02811">
    <property type="entry name" value="PHP"/>
    <property type="match status" value="1"/>
</dbReference>
<protein>
    <recommendedName>
        <fullName evidence="3 8">Histidinol-phosphatase</fullName>
        <shortName evidence="8">HolPase</shortName>
        <ecNumber evidence="3 8">3.1.3.15</ecNumber>
    </recommendedName>
</protein>
<evidence type="ECO:0000256" key="7">
    <source>
        <dbReference type="ARBA" id="ARBA00049158"/>
    </source>
</evidence>
<dbReference type="Proteomes" id="UP000824111">
    <property type="component" value="Unassembled WGS sequence"/>
</dbReference>
<proteinExistence type="inferred from homology"/>
<name>A0A9D1LTQ3_9FIRM</name>
<dbReference type="InterPro" id="IPR003141">
    <property type="entry name" value="Pol/His_phosphatase_N"/>
</dbReference>
<keyword evidence="5 8" id="KW-0378">Hydrolase</keyword>
<dbReference type="InterPro" id="IPR016195">
    <property type="entry name" value="Pol/histidinol_Pase-like"/>
</dbReference>
<evidence type="ECO:0000256" key="8">
    <source>
        <dbReference type="RuleBase" id="RU366003"/>
    </source>
</evidence>
<dbReference type="EC" id="3.1.3.15" evidence="3 8"/>
<dbReference type="SMART" id="SM00481">
    <property type="entry name" value="POLIIIAc"/>
    <property type="match status" value="1"/>
</dbReference>
<feature type="domain" description="Polymerase/histidinol phosphatase N-terminal" evidence="9">
    <location>
        <begin position="4"/>
        <end position="78"/>
    </location>
</feature>
<dbReference type="SUPFAM" id="SSF89550">
    <property type="entry name" value="PHP domain-like"/>
    <property type="match status" value="1"/>
</dbReference>
<keyword evidence="4 8" id="KW-0028">Amino-acid biosynthesis</keyword>
<reference evidence="10" key="2">
    <citation type="journal article" date="2021" name="PeerJ">
        <title>Extensive microbial diversity within the chicken gut microbiome revealed by metagenomics and culture.</title>
        <authorList>
            <person name="Gilroy R."/>
            <person name="Ravi A."/>
            <person name="Getino M."/>
            <person name="Pursley I."/>
            <person name="Horton D.L."/>
            <person name="Alikhan N.F."/>
            <person name="Baker D."/>
            <person name="Gharbi K."/>
            <person name="Hall N."/>
            <person name="Watson M."/>
            <person name="Adriaenssens E.M."/>
            <person name="Foster-Nyarko E."/>
            <person name="Jarju S."/>
            <person name="Secka A."/>
            <person name="Antonio M."/>
            <person name="Oren A."/>
            <person name="Chaudhuri R.R."/>
            <person name="La Ragione R."/>
            <person name="Hildebrand F."/>
            <person name="Pallen M.J."/>
        </authorList>
    </citation>
    <scope>NUCLEOTIDE SEQUENCE</scope>
    <source>
        <strain evidence="10">ChiSjej4B22-9803</strain>
    </source>
</reference>
<evidence type="ECO:0000256" key="6">
    <source>
        <dbReference type="ARBA" id="ARBA00023102"/>
    </source>
</evidence>
<dbReference type="InterPro" id="IPR010140">
    <property type="entry name" value="Histidinol_P_phosphatase_HisJ"/>
</dbReference>
<evidence type="ECO:0000313" key="11">
    <source>
        <dbReference type="Proteomes" id="UP000824111"/>
    </source>
</evidence>
<evidence type="ECO:0000256" key="1">
    <source>
        <dbReference type="ARBA" id="ARBA00004970"/>
    </source>
</evidence>
<dbReference type="PANTHER" id="PTHR21039">
    <property type="entry name" value="HISTIDINOL PHOSPHATASE-RELATED"/>
    <property type="match status" value="1"/>
</dbReference>
<keyword evidence="6 8" id="KW-0368">Histidine biosynthesis</keyword>
<dbReference type="GO" id="GO:0000105">
    <property type="term" value="P:L-histidine biosynthetic process"/>
    <property type="evidence" value="ECO:0007669"/>
    <property type="project" value="UniProtKB-UniRule"/>
</dbReference>
<organism evidence="10 11">
    <name type="scientific">Candidatus Avimonoglobus intestinipullorum</name>
    <dbReference type="NCBI Taxonomy" id="2840699"/>
    <lineage>
        <taxon>Bacteria</taxon>
        <taxon>Bacillati</taxon>
        <taxon>Bacillota</taxon>
        <taxon>Clostridia</taxon>
        <taxon>Eubacteriales</taxon>
        <taxon>Candidatus Avimonoglobus</taxon>
    </lineage>
</organism>
<evidence type="ECO:0000256" key="2">
    <source>
        <dbReference type="ARBA" id="ARBA00009152"/>
    </source>
</evidence>
<evidence type="ECO:0000313" key="10">
    <source>
        <dbReference type="EMBL" id="HIU47935.1"/>
    </source>
</evidence>
<evidence type="ECO:0000259" key="9">
    <source>
        <dbReference type="SMART" id="SM00481"/>
    </source>
</evidence>
<comment type="caution">
    <text evidence="10">The sequence shown here is derived from an EMBL/GenBank/DDBJ whole genome shotgun (WGS) entry which is preliminary data.</text>
</comment>
<comment type="similarity">
    <text evidence="2 8">Belongs to the PHP hydrolase family. HisK subfamily.</text>
</comment>
<dbReference type="PANTHER" id="PTHR21039:SF0">
    <property type="entry name" value="HISTIDINOL-PHOSPHATASE"/>
    <property type="match status" value="1"/>
</dbReference>
<sequence>MYIMDMHNHTTFSYDGSDTPEAVIENAIAHGVAAVGITDHQFSIGTNLWAYYEKIETLKRTYAKRIRVLCGLEVGTRPKPDDLFPAQCAKLDFCLFESLDSPSGMDLYEFIEWRRLFTVPCGLAHTDIFALSARYGVDMLQLMRRERLFWELNTSGNYDYYYDFLTNREKQQRAAAAGVPMSVGSDTHAVCGYNAQKLRRAHALLQDLNIPLVSI</sequence>
<dbReference type="AlphaFoldDB" id="A0A9D1LTQ3"/>
<gene>
    <name evidence="10" type="ORF">IAB04_01075</name>
</gene>
<dbReference type="GO" id="GO:0004401">
    <property type="term" value="F:histidinol-phosphatase activity"/>
    <property type="evidence" value="ECO:0007669"/>
    <property type="project" value="UniProtKB-UniRule"/>
</dbReference>
<accession>A0A9D1LTQ3</accession>
<reference evidence="10" key="1">
    <citation type="submission" date="2020-10" db="EMBL/GenBank/DDBJ databases">
        <authorList>
            <person name="Gilroy R."/>
        </authorList>
    </citation>
    <scope>NUCLEOTIDE SEQUENCE</scope>
    <source>
        <strain evidence="10">ChiSjej4B22-9803</strain>
    </source>
</reference>
<dbReference type="EMBL" id="DVND01000021">
    <property type="protein sequence ID" value="HIU47935.1"/>
    <property type="molecule type" value="Genomic_DNA"/>
</dbReference>
<dbReference type="InterPro" id="IPR004013">
    <property type="entry name" value="PHP_dom"/>
</dbReference>
<evidence type="ECO:0000256" key="4">
    <source>
        <dbReference type="ARBA" id="ARBA00022605"/>
    </source>
</evidence>
<evidence type="ECO:0000256" key="3">
    <source>
        <dbReference type="ARBA" id="ARBA00013085"/>
    </source>
</evidence>
<evidence type="ECO:0000256" key="5">
    <source>
        <dbReference type="ARBA" id="ARBA00022801"/>
    </source>
</evidence>
<comment type="pathway">
    <text evidence="1 8">Amino-acid biosynthesis; L-histidine biosynthesis; L-histidine from 5-phospho-alpha-D-ribose 1-diphosphate: step 8/9.</text>
</comment>
<dbReference type="GO" id="GO:0005737">
    <property type="term" value="C:cytoplasm"/>
    <property type="evidence" value="ECO:0007669"/>
    <property type="project" value="TreeGrafter"/>
</dbReference>